<proteinExistence type="inferred from homology"/>
<evidence type="ECO:0000313" key="9">
    <source>
        <dbReference type="Proteomes" id="UP000063699"/>
    </source>
</evidence>
<organism evidence="8 9">
    <name type="scientific">Kibdelosporangium phytohabitans</name>
    <dbReference type="NCBI Taxonomy" id="860235"/>
    <lineage>
        <taxon>Bacteria</taxon>
        <taxon>Bacillati</taxon>
        <taxon>Actinomycetota</taxon>
        <taxon>Actinomycetes</taxon>
        <taxon>Pseudonocardiales</taxon>
        <taxon>Pseudonocardiaceae</taxon>
        <taxon>Kibdelosporangium</taxon>
    </lineage>
</organism>
<dbReference type="InterPro" id="IPR027417">
    <property type="entry name" value="P-loop_NTPase"/>
</dbReference>
<dbReference type="AlphaFoldDB" id="A0A0N9IDH2"/>
<gene>
    <name evidence="8" type="ORF">AOZ06_46650</name>
</gene>
<evidence type="ECO:0000256" key="6">
    <source>
        <dbReference type="RuleBase" id="RU004347"/>
    </source>
</evidence>
<dbReference type="CDD" id="cd02027">
    <property type="entry name" value="APSK"/>
    <property type="match status" value="1"/>
</dbReference>
<dbReference type="InterPro" id="IPR002891">
    <property type="entry name" value="APS"/>
</dbReference>
<dbReference type="GO" id="GO:0004020">
    <property type="term" value="F:adenylylsulfate kinase activity"/>
    <property type="evidence" value="ECO:0007669"/>
    <property type="project" value="UniProtKB-EC"/>
</dbReference>
<dbReference type="STRING" id="860235.AOZ06_46650"/>
<dbReference type="OrthoDB" id="9804504at2"/>
<dbReference type="Gene3D" id="3.40.50.300">
    <property type="entry name" value="P-loop containing nucleotide triphosphate hydrolases"/>
    <property type="match status" value="1"/>
</dbReference>
<reference evidence="8 9" key="1">
    <citation type="submission" date="2015-07" db="EMBL/GenBank/DDBJ databases">
        <title>Genome sequencing of Kibdelosporangium phytohabitans.</title>
        <authorList>
            <person name="Qin S."/>
            <person name="Xing K."/>
        </authorList>
    </citation>
    <scope>NUCLEOTIDE SEQUENCE [LARGE SCALE GENOMIC DNA]</scope>
    <source>
        <strain evidence="8 9">KLBMP1111</strain>
    </source>
</reference>
<evidence type="ECO:0000256" key="1">
    <source>
        <dbReference type="ARBA" id="ARBA00001823"/>
    </source>
</evidence>
<evidence type="ECO:0000313" key="8">
    <source>
        <dbReference type="EMBL" id="ALG13356.1"/>
    </source>
</evidence>
<sequence>MTGSIWLTGLPSAGKSTLAYAFADRVRERHRVQVLDGDVVRATFFPELGFGEADRAANVRRIGAMAQMLAGHGVLVLVPVIAPYREARDHVRSAHDQAGIPFAEVFVDAGLPTCAARDVKGLYARAKRGEITGLTGFDAPYEEPENPELRLRTDQCSVNECLAAMDNLLADLGCA</sequence>
<dbReference type="EC" id="2.7.1.25" evidence="2 6"/>
<keyword evidence="9" id="KW-1185">Reference proteome</keyword>
<dbReference type="GO" id="GO:0005737">
    <property type="term" value="C:cytoplasm"/>
    <property type="evidence" value="ECO:0007669"/>
    <property type="project" value="TreeGrafter"/>
</dbReference>
<dbReference type="Pfam" id="PF01583">
    <property type="entry name" value="APS_kinase"/>
    <property type="match status" value="1"/>
</dbReference>
<dbReference type="GO" id="GO:0010134">
    <property type="term" value="P:sulfate assimilation via adenylyl sulfate reduction"/>
    <property type="evidence" value="ECO:0007669"/>
    <property type="project" value="TreeGrafter"/>
</dbReference>
<evidence type="ECO:0000256" key="4">
    <source>
        <dbReference type="ARBA" id="ARBA00022741"/>
    </source>
</evidence>
<evidence type="ECO:0000256" key="3">
    <source>
        <dbReference type="ARBA" id="ARBA00022679"/>
    </source>
</evidence>
<dbReference type="InterPro" id="IPR059117">
    <property type="entry name" value="APS_kinase_dom"/>
</dbReference>
<comment type="similarity">
    <text evidence="6">Belongs to the APS kinase family.</text>
</comment>
<keyword evidence="4 6" id="KW-0547">Nucleotide-binding</keyword>
<dbReference type="EMBL" id="CP012752">
    <property type="protein sequence ID" value="ALG13356.1"/>
    <property type="molecule type" value="Genomic_DNA"/>
</dbReference>
<comment type="function">
    <text evidence="6">Catalyzes the synthesis of activated sulfate.</text>
</comment>
<keyword evidence="3 6" id="KW-0808">Transferase</keyword>
<evidence type="ECO:0000256" key="5">
    <source>
        <dbReference type="ARBA" id="ARBA00022840"/>
    </source>
</evidence>
<dbReference type="SUPFAM" id="SSF52540">
    <property type="entry name" value="P-loop containing nucleoside triphosphate hydrolases"/>
    <property type="match status" value="1"/>
</dbReference>
<dbReference type="GO" id="GO:0005524">
    <property type="term" value="F:ATP binding"/>
    <property type="evidence" value="ECO:0007669"/>
    <property type="project" value="UniProtKB-KW"/>
</dbReference>
<comment type="catalytic activity">
    <reaction evidence="1 6">
        <text>adenosine 5'-phosphosulfate + ATP = 3'-phosphoadenylyl sulfate + ADP + H(+)</text>
        <dbReference type="Rhea" id="RHEA:24152"/>
        <dbReference type="ChEBI" id="CHEBI:15378"/>
        <dbReference type="ChEBI" id="CHEBI:30616"/>
        <dbReference type="ChEBI" id="CHEBI:58243"/>
        <dbReference type="ChEBI" id="CHEBI:58339"/>
        <dbReference type="ChEBI" id="CHEBI:456216"/>
        <dbReference type="EC" id="2.7.1.25"/>
    </reaction>
</comment>
<evidence type="ECO:0000256" key="2">
    <source>
        <dbReference type="ARBA" id="ARBA00012121"/>
    </source>
</evidence>
<accession>A0A0N9IDH2</accession>
<dbReference type="PANTHER" id="PTHR42700:SF1">
    <property type="entry name" value="SULFATE ADENYLYLTRANSFERASE"/>
    <property type="match status" value="1"/>
</dbReference>
<evidence type="ECO:0000259" key="7">
    <source>
        <dbReference type="Pfam" id="PF01583"/>
    </source>
</evidence>
<dbReference type="GO" id="GO:0070814">
    <property type="term" value="P:hydrogen sulfide biosynthetic process"/>
    <property type="evidence" value="ECO:0007669"/>
    <property type="project" value="UniProtKB-UniPathway"/>
</dbReference>
<protein>
    <recommendedName>
        <fullName evidence="2 6">Adenylyl-sulfate kinase</fullName>
        <ecNumber evidence="2 6">2.7.1.25</ecNumber>
    </recommendedName>
</protein>
<dbReference type="UniPathway" id="UPA00140">
    <property type="reaction ID" value="UER00205"/>
</dbReference>
<keyword evidence="6 8" id="KW-0418">Kinase</keyword>
<keyword evidence="5 6" id="KW-0067">ATP-binding</keyword>
<dbReference type="KEGG" id="kphy:AOZ06_46650"/>
<dbReference type="InterPro" id="IPR050512">
    <property type="entry name" value="Sulf_AdTrans/APS_kinase"/>
</dbReference>
<dbReference type="Proteomes" id="UP000063699">
    <property type="component" value="Chromosome"/>
</dbReference>
<dbReference type="GO" id="GO:0004781">
    <property type="term" value="F:sulfate adenylyltransferase (ATP) activity"/>
    <property type="evidence" value="ECO:0007669"/>
    <property type="project" value="TreeGrafter"/>
</dbReference>
<feature type="domain" description="APS kinase" evidence="7">
    <location>
        <begin position="4"/>
        <end position="151"/>
    </location>
</feature>
<dbReference type="PANTHER" id="PTHR42700">
    <property type="entry name" value="SULFATE ADENYLYLTRANSFERASE"/>
    <property type="match status" value="1"/>
</dbReference>
<dbReference type="GO" id="GO:0019379">
    <property type="term" value="P:sulfate assimilation, phosphoadenylyl sulfate reduction by phosphoadenylyl-sulfate reductase (thioredoxin)"/>
    <property type="evidence" value="ECO:0007669"/>
    <property type="project" value="TreeGrafter"/>
</dbReference>
<comment type="pathway">
    <text evidence="6">Sulfur metabolism; hydrogen sulfide biosynthesis; sulfite from sulfate: step 2/3.</text>
</comment>
<dbReference type="NCBIfam" id="TIGR00455">
    <property type="entry name" value="apsK"/>
    <property type="match status" value="1"/>
</dbReference>
<dbReference type="RefSeq" id="WP_054295245.1">
    <property type="nucleotide sequence ID" value="NZ_CP012752.1"/>
</dbReference>
<name>A0A0N9IDH2_9PSEU</name>